<dbReference type="AlphaFoldDB" id="A0A6A6FJI8"/>
<dbReference type="Proteomes" id="UP000799539">
    <property type="component" value="Unassembled WGS sequence"/>
</dbReference>
<reference evidence="2" key="1">
    <citation type="journal article" date="2020" name="Stud. Mycol.">
        <title>101 Dothideomycetes genomes: a test case for predicting lifestyles and emergence of pathogens.</title>
        <authorList>
            <person name="Haridas S."/>
            <person name="Albert R."/>
            <person name="Binder M."/>
            <person name="Bloem J."/>
            <person name="Labutti K."/>
            <person name="Salamov A."/>
            <person name="Andreopoulos B."/>
            <person name="Baker S."/>
            <person name="Barry K."/>
            <person name="Bills G."/>
            <person name="Bluhm B."/>
            <person name="Cannon C."/>
            <person name="Castanera R."/>
            <person name="Culley D."/>
            <person name="Daum C."/>
            <person name="Ezra D."/>
            <person name="Gonzalez J."/>
            <person name="Henrissat B."/>
            <person name="Kuo A."/>
            <person name="Liang C."/>
            <person name="Lipzen A."/>
            <person name="Lutzoni F."/>
            <person name="Magnuson J."/>
            <person name="Mondo S."/>
            <person name="Nolan M."/>
            <person name="Ohm R."/>
            <person name="Pangilinan J."/>
            <person name="Park H.-J."/>
            <person name="Ramirez L."/>
            <person name="Alfaro M."/>
            <person name="Sun H."/>
            <person name="Tritt A."/>
            <person name="Yoshinaga Y."/>
            <person name="Zwiers L.-H."/>
            <person name="Turgeon B."/>
            <person name="Goodwin S."/>
            <person name="Spatafora J."/>
            <person name="Crous P."/>
            <person name="Grigoriev I."/>
        </authorList>
    </citation>
    <scope>NUCLEOTIDE SEQUENCE</scope>
    <source>
        <strain evidence="2">SCOH1-5</strain>
    </source>
</reference>
<sequence length="107" mass="11998">MFARLILCRKSQQNARVLHSVPAWHLQPPNCSDSTHTHLSAKGGSQDQKTQEGPQSYSKEAPGSSYTFRDLDFHVTFPSDLSAKLLRVIFDKVILLAITLKTRCTPM</sequence>
<accession>A0A6A6FJI8</accession>
<organism evidence="2 3">
    <name type="scientific">Cercospora zeae-maydis SCOH1-5</name>
    <dbReference type="NCBI Taxonomy" id="717836"/>
    <lineage>
        <taxon>Eukaryota</taxon>
        <taxon>Fungi</taxon>
        <taxon>Dikarya</taxon>
        <taxon>Ascomycota</taxon>
        <taxon>Pezizomycotina</taxon>
        <taxon>Dothideomycetes</taxon>
        <taxon>Dothideomycetidae</taxon>
        <taxon>Mycosphaerellales</taxon>
        <taxon>Mycosphaerellaceae</taxon>
        <taxon>Cercospora</taxon>
    </lineage>
</organism>
<feature type="compositionally biased region" description="Polar residues" evidence="1">
    <location>
        <begin position="32"/>
        <end position="58"/>
    </location>
</feature>
<name>A0A6A6FJI8_9PEZI</name>
<feature type="region of interest" description="Disordered" evidence="1">
    <location>
        <begin position="32"/>
        <end position="63"/>
    </location>
</feature>
<evidence type="ECO:0000313" key="3">
    <source>
        <dbReference type="Proteomes" id="UP000799539"/>
    </source>
</evidence>
<evidence type="ECO:0000313" key="2">
    <source>
        <dbReference type="EMBL" id="KAF2213541.1"/>
    </source>
</evidence>
<evidence type="ECO:0000256" key="1">
    <source>
        <dbReference type="SAM" id="MobiDB-lite"/>
    </source>
</evidence>
<gene>
    <name evidence="2" type="ORF">CERZMDRAFT_90477</name>
</gene>
<dbReference type="EMBL" id="ML992670">
    <property type="protein sequence ID" value="KAF2213541.1"/>
    <property type="molecule type" value="Genomic_DNA"/>
</dbReference>
<proteinExistence type="predicted"/>
<keyword evidence="3" id="KW-1185">Reference proteome</keyword>
<protein>
    <submittedName>
        <fullName evidence="2">Uncharacterized protein</fullName>
    </submittedName>
</protein>